<feature type="transmembrane region" description="Helical" evidence="1">
    <location>
        <begin position="113"/>
        <end position="130"/>
    </location>
</feature>
<feature type="transmembrane region" description="Helical" evidence="1">
    <location>
        <begin position="48"/>
        <end position="67"/>
    </location>
</feature>
<dbReference type="AlphaFoldDB" id="A0A1G2BHL2"/>
<evidence type="ECO:0000313" key="3">
    <source>
        <dbReference type="Proteomes" id="UP000176420"/>
    </source>
</evidence>
<comment type="caution">
    <text evidence="2">The sequence shown here is derived from an EMBL/GenBank/DDBJ whole genome shotgun (WGS) entry which is preliminary data.</text>
</comment>
<keyword evidence="1" id="KW-1133">Transmembrane helix</keyword>
<proteinExistence type="predicted"/>
<dbReference type="Proteomes" id="UP000176420">
    <property type="component" value="Unassembled WGS sequence"/>
</dbReference>
<keyword evidence="1" id="KW-0472">Membrane</keyword>
<dbReference type="EMBL" id="MHKI01000006">
    <property type="protein sequence ID" value="OGY87707.1"/>
    <property type="molecule type" value="Genomic_DNA"/>
</dbReference>
<gene>
    <name evidence="2" type="ORF">A2319_04645</name>
</gene>
<evidence type="ECO:0000256" key="1">
    <source>
        <dbReference type="SAM" id="Phobius"/>
    </source>
</evidence>
<organism evidence="2 3">
    <name type="scientific">Candidatus Kerfeldbacteria bacterium RIFOXYB2_FULL_38_14</name>
    <dbReference type="NCBI Taxonomy" id="1798547"/>
    <lineage>
        <taxon>Bacteria</taxon>
        <taxon>Candidatus Kerfeldiibacteriota</taxon>
    </lineage>
</organism>
<name>A0A1G2BHL2_9BACT</name>
<evidence type="ECO:0000313" key="2">
    <source>
        <dbReference type="EMBL" id="OGY87707.1"/>
    </source>
</evidence>
<protein>
    <submittedName>
        <fullName evidence="2">Uncharacterized protein</fullName>
    </submittedName>
</protein>
<reference evidence="2 3" key="1">
    <citation type="journal article" date="2016" name="Nat. Commun.">
        <title>Thousands of microbial genomes shed light on interconnected biogeochemical processes in an aquifer system.</title>
        <authorList>
            <person name="Anantharaman K."/>
            <person name="Brown C.T."/>
            <person name="Hug L.A."/>
            <person name="Sharon I."/>
            <person name="Castelle C.J."/>
            <person name="Probst A.J."/>
            <person name="Thomas B.C."/>
            <person name="Singh A."/>
            <person name="Wilkins M.J."/>
            <person name="Karaoz U."/>
            <person name="Brodie E.L."/>
            <person name="Williams K.H."/>
            <person name="Hubbard S.S."/>
            <person name="Banfield J.F."/>
        </authorList>
    </citation>
    <scope>NUCLEOTIDE SEQUENCE [LARGE SCALE GENOMIC DNA]</scope>
</reference>
<sequence>MSTLSTIGLISFLICLFLGRFLNEKALQVLNKDEKIKLMDGFSKMRKYNLIPIIIFTILIILLGRTLQPVTNFIIFILLWIILIAVTHMFLFSKLKSLQLSDKYIKKIVLAQIIKFLGVGIFIVASISYYL</sequence>
<feature type="transmembrane region" description="Helical" evidence="1">
    <location>
        <begin position="73"/>
        <end position="92"/>
    </location>
</feature>
<accession>A0A1G2BHL2</accession>
<keyword evidence="1" id="KW-0812">Transmembrane</keyword>
<feature type="transmembrane region" description="Helical" evidence="1">
    <location>
        <begin position="6"/>
        <end position="27"/>
    </location>
</feature>